<dbReference type="OrthoDB" id="59699at2759"/>
<evidence type="ECO:0000259" key="1">
    <source>
        <dbReference type="Pfam" id="PF09994"/>
    </source>
</evidence>
<dbReference type="Proteomes" id="UP000265703">
    <property type="component" value="Unassembled WGS sequence"/>
</dbReference>
<protein>
    <recommendedName>
        <fullName evidence="1">T6SS Phospholipase effector Tle1-like catalytic domain-containing protein</fullName>
    </recommendedName>
</protein>
<keyword evidence="3" id="KW-1185">Reference proteome</keyword>
<dbReference type="PANTHER" id="PTHR33840:SF1">
    <property type="entry name" value="TLE1 PHOSPHOLIPASE DOMAIN-CONTAINING PROTEIN"/>
    <property type="match status" value="1"/>
</dbReference>
<dbReference type="PANTHER" id="PTHR33840">
    <property type="match status" value="1"/>
</dbReference>
<dbReference type="EMBL" id="QKYT01001056">
    <property type="protein sequence ID" value="RIA80064.1"/>
    <property type="molecule type" value="Genomic_DNA"/>
</dbReference>
<reference evidence="2 3" key="1">
    <citation type="submission" date="2018-06" db="EMBL/GenBank/DDBJ databases">
        <title>Comparative genomics reveals the genomic features of Rhizophagus irregularis, R. cerebriforme, R. diaphanum and Gigaspora rosea, and their symbiotic lifestyle signature.</title>
        <authorList>
            <person name="Morin E."/>
            <person name="San Clemente H."/>
            <person name="Chen E.C.H."/>
            <person name="De La Providencia I."/>
            <person name="Hainaut M."/>
            <person name="Kuo A."/>
            <person name="Kohler A."/>
            <person name="Murat C."/>
            <person name="Tang N."/>
            <person name="Roy S."/>
            <person name="Loubradou J."/>
            <person name="Henrissat B."/>
            <person name="Grigoriev I.V."/>
            <person name="Corradi N."/>
            <person name="Roux C."/>
            <person name="Martin F.M."/>
        </authorList>
    </citation>
    <scope>NUCLEOTIDE SEQUENCE [LARGE SCALE GENOMIC DNA]</scope>
    <source>
        <strain evidence="2 3">DAOM 227022</strain>
    </source>
</reference>
<proteinExistence type="predicted"/>
<dbReference type="Pfam" id="PF09994">
    <property type="entry name" value="T6SS_Tle1-like_cat"/>
    <property type="match status" value="1"/>
</dbReference>
<comment type="caution">
    <text evidence="2">The sequence shown here is derived from an EMBL/GenBank/DDBJ whole genome shotgun (WGS) entry which is preliminary data.</text>
</comment>
<organism evidence="2 3">
    <name type="scientific">Glomus cerebriforme</name>
    <dbReference type="NCBI Taxonomy" id="658196"/>
    <lineage>
        <taxon>Eukaryota</taxon>
        <taxon>Fungi</taxon>
        <taxon>Fungi incertae sedis</taxon>
        <taxon>Mucoromycota</taxon>
        <taxon>Glomeromycotina</taxon>
        <taxon>Glomeromycetes</taxon>
        <taxon>Glomerales</taxon>
        <taxon>Glomeraceae</taxon>
        <taxon>Glomus</taxon>
    </lineage>
</organism>
<gene>
    <name evidence="2" type="ORF">C1645_684105</name>
</gene>
<dbReference type="InterPro" id="IPR018712">
    <property type="entry name" value="Tle1-like_cat"/>
</dbReference>
<dbReference type="AlphaFoldDB" id="A0A397SCG4"/>
<evidence type="ECO:0000313" key="2">
    <source>
        <dbReference type="EMBL" id="RIA80064.1"/>
    </source>
</evidence>
<feature type="non-terminal residue" evidence="2">
    <location>
        <position position="1"/>
    </location>
</feature>
<feature type="non-terminal residue" evidence="2">
    <location>
        <position position="106"/>
    </location>
</feature>
<feature type="domain" description="T6SS Phospholipase effector Tle1-like catalytic" evidence="1">
    <location>
        <begin position="1"/>
        <end position="106"/>
    </location>
</feature>
<evidence type="ECO:0000313" key="3">
    <source>
        <dbReference type="Proteomes" id="UP000265703"/>
    </source>
</evidence>
<sequence length="106" mass="12415">KIIEIYTKIVKQYNDENKLKEIWLFGFSRGAYIIRCVAGMIYNCGILKYDSKELIRRAYEIYRSRDPIHDPNGQESKNFKDSFSYSDPTIIKFLGLWDTVSAHGIP</sequence>
<dbReference type="STRING" id="658196.A0A397SCG4"/>
<name>A0A397SCG4_9GLOM</name>
<accession>A0A397SCG4</accession>